<evidence type="ECO:0000313" key="1">
    <source>
        <dbReference type="EnsemblPlants" id="TuG1812G0600002361.01.T01.cds261393"/>
    </source>
</evidence>
<proteinExistence type="predicted"/>
<dbReference type="AlphaFoldDB" id="A0A8R7QR46"/>
<protein>
    <submittedName>
        <fullName evidence="1">Uncharacterized protein</fullName>
    </submittedName>
</protein>
<dbReference type="EnsemblPlants" id="TuG1812G0600002361.01.T01">
    <property type="protein sequence ID" value="TuG1812G0600002361.01.T01.cds261393"/>
    <property type="gene ID" value="TuG1812G0600002361.01"/>
</dbReference>
<evidence type="ECO:0000313" key="2">
    <source>
        <dbReference type="Proteomes" id="UP000015106"/>
    </source>
</evidence>
<dbReference type="Proteomes" id="UP000015106">
    <property type="component" value="Chromosome 6"/>
</dbReference>
<reference evidence="1" key="3">
    <citation type="submission" date="2022-06" db="UniProtKB">
        <authorList>
            <consortium name="EnsemblPlants"/>
        </authorList>
    </citation>
    <scope>IDENTIFICATION</scope>
</reference>
<sequence length="52" mass="6496">MYFYFGCHLCTWMLPVKRVTHVFKKLVRDAKCVERFYVLSWFKWICVTILWC</sequence>
<keyword evidence="2" id="KW-1185">Reference proteome</keyword>
<reference evidence="1" key="2">
    <citation type="submission" date="2018-03" db="EMBL/GenBank/DDBJ databases">
        <title>The Triticum urartu genome reveals the dynamic nature of wheat genome evolution.</title>
        <authorList>
            <person name="Ling H."/>
            <person name="Ma B."/>
            <person name="Shi X."/>
            <person name="Liu H."/>
            <person name="Dong L."/>
            <person name="Sun H."/>
            <person name="Cao Y."/>
            <person name="Gao Q."/>
            <person name="Zheng S."/>
            <person name="Li Y."/>
            <person name="Yu Y."/>
            <person name="Du H."/>
            <person name="Qi M."/>
            <person name="Li Y."/>
            <person name="Yu H."/>
            <person name="Cui Y."/>
            <person name="Wang N."/>
            <person name="Chen C."/>
            <person name="Wu H."/>
            <person name="Zhao Y."/>
            <person name="Zhang J."/>
            <person name="Li Y."/>
            <person name="Zhou W."/>
            <person name="Zhang B."/>
            <person name="Hu W."/>
            <person name="Eijk M."/>
            <person name="Tang J."/>
            <person name="Witsenboer H."/>
            <person name="Zhao S."/>
            <person name="Li Z."/>
            <person name="Zhang A."/>
            <person name="Wang D."/>
            <person name="Liang C."/>
        </authorList>
    </citation>
    <scope>NUCLEOTIDE SEQUENCE [LARGE SCALE GENOMIC DNA]</scope>
    <source>
        <strain evidence="1">cv. G1812</strain>
    </source>
</reference>
<accession>A0A8R7QR46</accession>
<dbReference type="Gramene" id="TuG1812G0600002361.01.T01">
    <property type="protein sequence ID" value="TuG1812G0600002361.01.T01.cds261393"/>
    <property type="gene ID" value="TuG1812G0600002361.01"/>
</dbReference>
<reference evidence="2" key="1">
    <citation type="journal article" date="2013" name="Nature">
        <title>Draft genome of the wheat A-genome progenitor Triticum urartu.</title>
        <authorList>
            <person name="Ling H.Q."/>
            <person name="Zhao S."/>
            <person name="Liu D."/>
            <person name="Wang J."/>
            <person name="Sun H."/>
            <person name="Zhang C."/>
            <person name="Fan H."/>
            <person name="Li D."/>
            <person name="Dong L."/>
            <person name="Tao Y."/>
            <person name="Gao C."/>
            <person name="Wu H."/>
            <person name="Li Y."/>
            <person name="Cui Y."/>
            <person name="Guo X."/>
            <person name="Zheng S."/>
            <person name="Wang B."/>
            <person name="Yu K."/>
            <person name="Liang Q."/>
            <person name="Yang W."/>
            <person name="Lou X."/>
            <person name="Chen J."/>
            <person name="Feng M."/>
            <person name="Jian J."/>
            <person name="Zhang X."/>
            <person name="Luo G."/>
            <person name="Jiang Y."/>
            <person name="Liu J."/>
            <person name="Wang Z."/>
            <person name="Sha Y."/>
            <person name="Zhang B."/>
            <person name="Wu H."/>
            <person name="Tang D."/>
            <person name="Shen Q."/>
            <person name="Xue P."/>
            <person name="Zou S."/>
            <person name="Wang X."/>
            <person name="Liu X."/>
            <person name="Wang F."/>
            <person name="Yang Y."/>
            <person name="An X."/>
            <person name="Dong Z."/>
            <person name="Zhang K."/>
            <person name="Zhang X."/>
            <person name="Luo M.C."/>
            <person name="Dvorak J."/>
            <person name="Tong Y."/>
            <person name="Wang J."/>
            <person name="Yang H."/>
            <person name="Li Z."/>
            <person name="Wang D."/>
            <person name="Zhang A."/>
            <person name="Wang J."/>
        </authorList>
    </citation>
    <scope>NUCLEOTIDE SEQUENCE</scope>
    <source>
        <strain evidence="2">cv. G1812</strain>
    </source>
</reference>
<name>A0A8R7QR46_TRIUA</name>
<organism evidence="1 2">
    <name type="scientific">Triticum urartu</name>
    <name type="common">Red wild einkorn</name>
    <name type="synonym">Crithodium urartu</name>
    <dbReference type="NCBI Taxonomy" id="4572"/>
    <lineage>
        <taxon>Eukaryota</taxon>
        <taxon>Viridiplantae</taxon>
        <taxon>Streptophyta</taxon>
        <taxon>Embryophyta</taxon>
        <taxon>Tracheophyta</taxon>
        <taxon>Spermatophyta</taxon>
        <taxon>Magnoliopsida</taxon>
        <taxon>Liliopsida</taxon>
        <taxon>Poales</taxon>
        <taxon>Poaceae</taxon>
        <taxon>BOP clade</taxon>
        <taxon>Pooideae</taxon>
        <taxon>Triticodae</taxon>
        <taxon>Triticeae</taxon>
        <taxon>Triticinae</taxon>
        <taxon>Triticum</taxon>
    </lineage>
</organism>